<evidence type="ECO:0000313" key="1">
    <source>
        <dbReference type="EMBL" id="AFY96380.1"/>
    </source>
</evidence>
<organism evidence="1 2">
    <name type="scientific">Chamaesiphon minutus (strain ATCC 27169 / PCC 6605)</name>
    <dbReference type="NCBI Taxonomy" id="1173020"/>
    <lineage>
        <taxon>Bacteria</taxon>
        <taxon>Bacillati</taxon>
        <taxon>Cyanobacteriota</taxon>
        <taxon>Cyanophyceae</taxon>
        <taxon>Gomontiellales</taxon>
        <taxon>Chamaesiphonaceae</taxon>
        <taxon>Chamaesiphon</taxon>
    </lineage>
</organism>
<dbReference type="AlphaFoldDB" id="K9UNJ5"/>
<gene>
    <name evidence="1" type="ORF">Cha6605_5498</name>
</gene>
<proteinExistence type="predicted"/>
<dbReference type="KEGG" id="cmp:Cha6605_5498"/>
<accession>K9UNJ5</accession>
<dbReference type="HOGENOM" id="CLU_2536456_0_0_3"/>
<evidence type="ECO:0000313" key="2">
    <source>
        <dbReference type="Proteomes" id="UP000010366"/>
    </source>
</evidence>
<protein>
    <submittedName>
        <fullName evidence="1">Uncharacterized protein</fullName>
    </submittedName>
</protein>
<dbReference type="Proteomes" id="UP000010366">
    <property type="component" value="Chromosome"/>
</dbReference>
<dbReference type="EMBL" id="CP003600">
    <property type="protein sequence ID" value="AFY96380.1"/>
    <property type="molecule type" value="Genomic_DNA"/>
</dbReference>
<name>K9UNJ5_CHAP6</name>
<keyword evidence="2" id="KW-1185">Reference proteome</keyword>
<reference evidence="1 2" key="1">
    <citation type="submission" date="2012-05" db="EMBL/GenBank/DDBJ databases">
        <title>Finished chromosome of genome of Chamaesiphon sp. PCC 6605.</title>
        <authorList>
            <consortium name="US DOE Joint Genome Institute"/>
            <person name="Gugger M."/>
            <person name="Coursin T."/>
            <person name="Rippka R."/>
            <person name="Tandeau De Marsac N."/>
            <person name="Huntemann M."/>
            <person name="Wei C.-L."/>
            <person name="Han J."/>
            <person name="Detter J.C."/>
            <person name="Han C."/>
            <person name="Tapia R."/>
            <person name="Chen A."/>
            <person name="Kyrpides N."/>
            <person name="Mavromatis K."/>
            <person name="Markowitz V."/>
            <person name="Szeto E."/>
            <person name="Ivanova N."/>
            <person name="Pagani I."/>
            <person name="Pati A."/>
            <person name="Goodwin L."/>
            <person name="Nordberg H.P."/>
            <person name="Cantor M.N."/>
            <person name="Hua S.X."/>
            <person name="Woyke T."/>
            <person name="Kerfeld C.A."/>
        </authorList>
    </citation>
    <scope>NUCLEOTIDE SEQUENCE [LARGE SCALE GENOMIC DNA]</scope>
    <source>
        <strain evidence="2">ATCC 27169 / PCC 6605</strain>
    </source>
</reference>
<sequence length="83" mass="9738">MVVIMIRHRTNTISKVTVEISTSVLYPWKIDDYFKYHDRKYRIEKIIREAKYACVDGIISEISDDTPIQHQIIMSLVIGALVR</sequence>